<evidence type="ECO:0000256" key="1">
    <source>
        <dbReference type="SAM" id="MobiDB-lite"/>
    </source>
</evidence>
<organism evidence="4 5">
    <name type="scientific">Yoonia sediminilitoris</name>
    <dbReference type="NCBI Taxonomy" id="1286148"/>
    <lineage>
        <taxon>Bacteria</taxon>
        <taxon>Pseudomonadati</taxon>
        <taxon>Pseudomonadota</taxon>
        <taxon>Alphaproteobacteria</taxon>
        <taxon>Rhodobacterales</taxon>
        <taxon>Paracoccaceae</taxon>
        <taxon>Yoonia</taxon>
    </lineage>
</organism>
<dbReference type="InterPro" id="IPR036465">
    <property type="entry name" value="vWFA_dom_sf"/>
</dbReference>
<dbReference type="InterPro" id="IPR002035">
    <property type="entry name" value="VWF_A"/>
</dbReference>
<gene>
    <name evidence="4" type="ORF">C8N45_11186</name>
</gene>
<feature type="chain" id="PRO_5015648726" evidence="2">
    <location>
        <begin position="18"/>
        <end position="238"/>
    </location>
</feature>
<protein>
    <submittedName>
        <fullName evidence="4">Uncharacterized protein DUF1194</fullName>
    </submittedName>
</protein>
<reference evidence="4 5" key="1">
    <citation type="submission" date="2018-04" db="EMBL/GenBank/DDBJ databases">
        <title>Genomic Encyclopedia of Archaeal and Bacterial Type Strains, Phase II (KMG-II): from individual species to whole genera.</title>
        <authorList>
            <person name="Goeker M."/>
        </authorList>
    </citation>
    <scope>NUCLEOTIDE SEQUENCE [LARGE SCALE GENOMIC DNA]</scope>
    <source>
        <strain evidence="4 5">DSM 29955</strain>
    </source>
</reference>
<feature type="domain" description="VWFA" evidence="3">
    <location>
        <begin position="22"/>
        <end position="225"/>
    </location>
</feature>
<keyword evidence="5" id="KW-1185">Reference proteome</keyword>
<evidence type="ECO:0000313" key="4">
    <source>
        <dbReference type="EMBL" id="PUB12109.1"/>
    </source>
</evidence>
<evidence type="ECO:0000313" key="5">
    <source>
        <dbReference type="Proteomes" id="UP000244523"/>
    </source>
</evidence>
<dbReference type="AlphaFoldDB" id="A0A2T6KB61"/>
<dbReference type="Pfam" id="PF06707">
    <property type="entry name" value="DUF1194"/>
    <property type="match status" value="1"/>
</dbReference>
<dbReference type="PROSITE" id="PS50234">
    <property type="entry name" value="VWFA"/>
    <property type="match status" value="1"/>
</dbReference>
<dbReference type="EMBL" id="QBUD01000011">
    <property type="protein sequence ID" value="PUB12109.1"/>
    <property type="molecule type" value="Genomic_DNA"/>
</dbReference>
<dbReference type="OrthoDB" id="9792179at2"/>
<sequence>MIRAAALCAFVPLQAEAACRHALALGLDVSGSVDATEYRLQLDGLATALDSEAVRQVLFAQPDAPIRIFVFEWSGPDHQRVILPWTSINTQSDLTEVLTRLTSTFRVESSLTTAIGSALQVGFAALGFQSECWQRTLDLSGDGPSNTGPRPQDIAPDSLPAGTTVNGLVVGSGNMRGDDARFADIKELSAYYRNYVIRGPGAFVETALGFEAYADAMERKLLRELQSLAIGMAGPARE</sequence>
<evidence type="ECO:0000259" key="3">
    <source>
        <dbReference type="PROSITE" id="PS50234"/>
    </source>
</evidence>
<dbReference type="InterPro" id="IPR010607">
    <property type="entry name" value="DUF1194"/>
</dbReference>
<dbReference type="SUPFAM" id="SSF53300">
    <property type="entry name" value="vWA-like"/>
    <property type="match status" value="1"/>
</dbReference>
<dbReference type="RefSeq" id="WP_108387480.1">
    <property type="nucleotide sequence ID" value="NZ_QBUD01000011.1"/>
</dbReference>
<feature type="signal peptide" evidence="2">
    <location>
        <begin position="1"/>
        <end position="17"/>
    </location>
</feature>
<keyword evidence="2" id="KW-0732">Signal</keyword>
<dbReference type="Gene3D" id="3.40.50.410">
    <property type="entry name" value="von Willebrand factor, type A domain"/>
    <property type="match status" value="1"/>
</dbReference>
<feature type="region of interest" description="Disordered" evidence="1">
    <location>
        <begin position="139"/>
        <end position="158"/>
    </location>
</feature>
<proteinExistence type="predicted"/>
<comment type="caution">
    <text evidence="4">The sequence shown here is derived from an EMBL/GenBank/DDBJ whole genome shotgun (WGS) entry which is preliminary data.</text>
</comment>
<evidence type="ECO:0000256" key="2">
    <source>
        <dbReference type="SAM" id="SignalP"/>
    </source>
</evidence>
<dbReference type="Proteomes" id="UP000244523">
    <property type="component" value="Unassembled WGS sequence"/>
</dbReference>
<name>A0A2T6KB61_9RHOB</name>
<accession>A0A2T6KB61</accession>